<dbReference type="OrthoDB" id="15151at10239"/>
<accession>B1NNZ2</accession>
<evidence type="ECO:0000313" key="1">
    <source>
        <dbReference type="EMBL" id="ABV56126.1"/>
    </source>
</evidence>
<name>B1NNZ2_9RHAB</name>
<reference evidence="1 2" key="1">
    <citation type="journal article" date="2008" name="Arch. Virol.">
        <title>Complete nucleotide sequence of a putative new cytorhabdovirus infecting lettuce.</title>
        <authorList>
            <person name="Heim F."/>
            <person name="Lot H."/>
            <person name="Delecolle B."/>
            <person name="Bassler A."/>
            <person name="Krczal G."/>
            <person name="Wetzel T."/>
        </authorList>
    </citation>
    <scope>NUCLEOTIDE SEQUENCE [LARGE SCALE GENOMIC DNA]</scope>
</reference>
<dbReference type="RefSeq" id="YP_002308373.1">
    <property type="nucleotide sequence ID" value="NC_011532.1"/>
</dbReference>
<sequence>MLNINSVRKHVLKSGSLTSAVGTGTVYSGMLNKYAKKRELNIVVTSSGSNNVLIRQVPLFDQMDLDMMKKDKENNKYIHIGCVTISIEPLLHQRYISKFGTAISGHCALIDSTFRNLDESVISVHKYCLDKGRSDYVSYPNHCLSLSDPHIQKRLSVILGIRGVNVDPGVELFSVCIGYIVSAVNTLHPNGMKGMVNFPILGTEDASVDDLEGSDISEIESNYNNTSIISVPSEDDQYYKSKGGLWRGITGGGRVIKRRTMRTENKQSAPSLLARSTSSRIDEKRVLGVLKNREITEKLTNIGRSGRFSMS</sequence>
<dbReference type="GeneID" id="7042987"/>
<proteinExistence type="predicted"/>
<dbReference type="KEGG" id="vg:7042987"/>
<dbReference type="InterPro" id="IPR028919">
    <property type="entry name" value="Viral_movement"/>
</dbReference>
<dbReference type="Proteomes" id="UP000145747">
    <property type="component" value="Segment"/>
</dbReference>
<keyword evidence="2" id="KW-1185">Reference proteome</keyword>
<organism evidence="1 2">
    <name type="scientific">Lettuce yellow mottle virus</name>
    <dbReference type="NCBI Taxonomy" id="471285"/>
    <lineage>
        <taxon>Viruses</taxon>
        <taxon>Riboviria</taxon>
        <taxon>Orthornavirae</taxon>
        <taxon>Negarnaviricota</taxon>
        <taxon>Haploviricotina</taxon>
        <taxon>Monjiviricetes</taxon>
        <taxon>Mononegavirales</taxon>
        <taxon>Rhabdoviridae</taxon>
        <taxon>Betarhabdovirinae</taxon>
        <taxon>Alphacytorhabdovirus</taxon>
        <taxon>Alphacytorhabdovirus lactumaculante</taxon>
        <taxon>Cytorhabdovirus lactucamaculante</taxon>
    </lineage>
</organism>
<dbReference type="EMBL" id="EF687738">
    <property type="protein sequence ID" value="ABV56126.1"/>
    <property type="molecule type" value="Viral_cRNA"/>
</dbReference>
<protein>
    <submittedName>
        <fullName evidence="1">Protein 3</fullName>
    </submittedName>
</protein>
<evidence type="ECO:0000313" key="2">
    <source>
        <dbReference type="Proteomes" id="UP000145747"/>
    </source>
</evidence>
<dbReference type="Pfam" id="PF01107">
    <property type="entry name" value="MP"/>
    <property type="match status" value="1"/>
</dbReference>